<dbReference type="EMBL" id="LPWA01000103">
    <property type="protein sequence ID" value="KUM26695.1"/>
    <property type="molecule type" value="Genomic_DNA"/>
</dbReference>
<accession>A0A101KTF2</accession>
<reference evidence="1 2" key="1">
    <citation type="submission" date="2015-12" db="EMBL/GenBank/DDBJ databases">
        <title>Draft genome sequence of Mesorhizobium sp. UFLA 01-765, a multitolerant efficient symbiont and plant-growth promoting strain isolated from Zn-mining soil using Leucaena leucocephala as a trap plant.</title>
        <authorList>
            <person name="Rangel W.M."/>
            <person name="Thijs S."/>
            <person name="Longatti S.M."/>
            <person name="Moreira F.M."/>
            <person name="Weyens N."/>
            <person name="Vangronsveld J."/>
            <person name="Van Hamme J.D."/>
            <person name="Bottos E.M."/>
            <person name="Rineau F."/>
        </authorList>
    </citation>
    <scope>NUCLEOTIDE SEQUENCE [LARGE SCALE GENOMIC DNA]</scope>
    <source>
        <strain evidence="1 2">UFLA 01-765</strain>
    </source>
</reference>
<evidence type="ECO:0000313" key="1">
    <source>
        <dbReference type="EMBL" id="KUM26695.1"/>
    </source>
</evidence>
<protein>
    <submittedName>
        <fullName evidence="1">Uncharacterized protein</fullName>
    </submittedName>
</protein>
<dbReference type="AlphaFoldDB" id="A0A101KTF2"/>
<organism evidence="1 2">
    <name type="scientific">Rhizobium loti</name>
    <name type="common">Mesorhizobium loti</name>
    <dbReference type="NCBI Taxonomy" id="381"/>
    <lineage>
        <taxon>Bacteria</taxon>
        <taxon>Pseudomonadati</taxon>
        <taxon>Pseudomonadota</taxon>
        <taxon>Alphaproteobacteria</taxon>
        <taxon>Hyphomicrobiales</taxon>
        <taxon>Phyllobacteriaceae</taxon>
        <taxon>Mesorhizobium</taxon>
    </lineage>
</organism>
<sequence>MSRYTITVTGIGTGQRRSDPDAVIGYDPPLRTYFLQAFPHEETDEPGLWLGTHDRVFETLEDLRCAAISRGYDFVRLPPDLAAKLVDDKAAASGRPERDDILGDMLKHLNQPK</sequence>
<name>A0A101KTF2_RHILI</name>
<dbReference type="Proteomes" id="UP000053176">
    <property type="component" value="Unassembled WGS sequence"/>
</dbReference>
<gene>
    <name evidence="1" type="ORF">AU467_20415</name>
</gene>
<comment type="caution">
    <text evidence="1">The sequence shown here is derived from an EMBL/GenBank/DDBJ whole genome shotgun (WGS) entry which is preliminary data.</text>
</comment>
<evidence type="ECO:0000313" key="2">
    <source>
        <dbReference type="Proteomes" id="UP000053176"/>
    </source>
</evidence>
<proteinExistence type="predicted"/>
<dbReference type="OrthoDB" id="3698953at2"/>